<dbReference type="GO" id="GO:0016787">
    <property type="term" value="F:hydrolase activity"/>
    <property type="evidence" value="ECO:0007669"/>
    <property type="project" value="UniProtKB-KW"/>
</dbReference>
<organism evidence="3 4">
    <name type="scientific">Caballeronia glebae</name>
    <dbReference type="NCBI Taxonomy" id="1777143"/>
    <lineage>
        <taxon>Bacteria</taxon>
        <taxon>Pseudomonadati</taxon>
        <taxon>Pseudomonadota</taxon>
        <taxon>Betaproteobacteria</taxon>
        <taxon>Burkholderiales</taxon>
        <taxon>Burkholderiaceae</taxon>
        <taxon>Caballeronia</taxon>
    </lineage>
</organism>
<name>A0A158AN37_9BURK</name>
<comment type="caution">
    <text evidence="3">The sequence shown here is derived from an EMBL/GenBank/DDBJ whole genome shotgun (WGS) entry which is preliminary data.</text>
</comment>
<accession>A0A158AN37</accession>
<dbReference type="EMBL" id="FCOJ02000015">
    <property type="protein sequence ID" value="SAK59139.1"/>
    <property type="molecule type" value="Genomic_DNA"/>
</dbReference>
<dbReference type="PANTHER" id="PTHR48081:SF33">
    <property type="entry name" value="KYNURENINE FORMAMIDASE"/>
    <property type="match status" value="1"/>
</dbReference>
<dbReference type="InterPro" id="IPR029058">
    <property type="entry name" value="AB_hydrolase_fold"/>
</dbReference>
<dbReference type="SUPFAM" id="SSF53474">
    <property type="entry name" value="alpha/beta-Hydrolases"/>
    <property type="match status" value="1"/>
</dbReference>
<evidence type="ECO:0000259" key="2">
    <source>
        <dbReference type="Pfam" id="PF20434"/>
    </source>
</evidence>
<dbReference type="PANTHER" id="PTHR48081">
    <property type="entry name" value="AB HYDROLASE SUPERFAMILY PROTEIN C4A8.06C"/>
    <property type="match status" value="1"/>
</dbReference>
<dbReference type="Pfam" id="PF20434">
    <property type="entry name" value="BD-FAE"/>
    <property type="match status" value="1"/>
</dbReference>
<dbReference type="Proteomes" id="UP000054596">
    <property type="component" value="Unassembled WGS sequence"/>
</dbReference>
<proteinExistence type="predicted"/>
<gene>
    <name evidence="3" type="ORF">AWB82_02625</name>
</gene>
<dbReference type="InterPro" id="IPR049492">
    <property type="entry name" value="BD-FAE-like_dom"/>
</dbReference>
<reference evidence="3" key="1">
    <citation type="submission" date="2016-01" db="EMBL/GenBank/DDBJ databases">
        <authorList>
            <person name="Peeters C."/>
        </authorList>
    </citation>
    <scope>NUCLEOTIDE SEQUENCE [LARGE SCALE GENOMIC DNA]</scope>
    <source>
        <strain evidence="3">LMG 29325</strain>
    </source>
</reference>
<keyword evidence="1" id="KW-0378">Hydrolase</keyword>
<sequence length="301" mass="31886">MSLNIRGLRALVVSALFACLEIISGVAYACPMTLQDYMHMRGPAADERIPYGKAPSQFVEFFRPSGRGPYPVVVVVHGGCWVHKFQGLRQVAGMAKAFAEHGFAVYSIEYRGIDESGGGFPGTYEDISAALAVVQDQAQTRHLNLDRLIGVGHSAGAHLMLWAAGRKNIPVSSVLFNARPLRISAVIGLGALPNLSNRSGIHDVCGIDSAVLTGAPGRPEPLRDTSPAAMLPLDTSKIVLINGSLDTVSAPAVVAAFASQARQAGNAVRVVEIPAATHYDEISTTSPVWAQLLRIVQTLPG</sequence>
<evidence type="ECO:0000313" key="3">
    <source>
        <dbReference type="EMBL" id="SAK59139.1"/>
    </source>
</evidence>
<dbReference type="InterPro" id="IPR050300">
    <property type="entry name" value="GDXG_lipolytic_enzyme"/>
</dbReference>
<dbReference type="AlphaFoldDB" id="A0A158AN37"/>
<keyword evidence="4" id="KW-1185">Reference proteome</keyword>
<dbReference type="STRING" id="1777143.AWB82_02625"/>
<dbReference type="Gene3D" id="3.40.50.1820">
    <property type="entry name" value="alpha/beta hydrolase"/>
    <property type="match status" value="1"/>
</dbReference>
<protein>
    <submittedName>
        <fullName evidence="3">Esterase/lipase-like protein</fullName>
    </submittedName>
</protein>
<feature type="domain" description="BD-FAE-like" evidence="2">
    <location>
        <begin position="65"/>
        <end position="248"/>
    </location>
</feature>
<evidence type="ECO:0000256" key="1">
    <source>
        <dbReference type="ARBA" id="ARBA00022801"/>
    </source>
</evidence>
<evidence type="ECO:0000313" key="4">
    <source>
        <dbReference type="Proteomes" id="UP000054596"/>
    </source>
</evidence>